<feature type="compositionally biased region" description="Polar residues" evidence="7">
    <location>
        <begin position="1833"/>
        <end position="1845"/>
    </location>
</feature>
<feature type="region of interest" description="Disordered" evidence="7">
    <location>
        <begin position="1766"/>
        <end position="1785"/>
    </location>
</feature>
<dbReference type="Pfam" id="PF24495">
    <property type="entry name" value="Ig_TMEM131_2"/>
    <property type="match status" value="1"/>
</dbReference>
<feature type="domain" description="TMEM131L fifth Ig-like" evidence="14">
    <location>
        <begin position="1020"/>
        <end position="1084"/>
    </location>
</feature>
<evidence type="ECO:0000313" key="16">
    <source>
        <dbReference type="RefSeq" id="XP_004844452.1"/>
    </source>
</evidence>
<feature type="compositionally biased region" description="Basic residues" evidence="7">
    <location>
        <begin position="1377"/>
        <end position="1391"/>
    </location>
</feature>
<keyword evidence="3 8" id="KW-0812">Transmembrane</keyword>
<dbReference type="KEGG" id="hgl:101717509"/>
<evidence type="ECO:0000259" key="9">
    <source>
        <dbReference type="Pfam" id="PF12371"/>
    </source>
</evidence>
<dbReference type="GeneID" id="101717509"/>
<feature type="compositionally biased region" description="Pro residues" evidence="7">
    <location>
        <begin position="1599"/>
        <end position="1608"/>
    </location>
</feature>
<dbReference type="RefSeq" id="XP_004844452.1">
    <property type="nucleotide sequence ID" value="XM_004844395.2"/>
</dbReference>
<feature type="domain" description="Transmembrane protein 131-like N-terminal" evidence="9">
    <location>
        <begin position="106"/>
        <end position="188"/>
    </location>
</feature>
<keyword evidence="5 8" id="KW-1133">Transmembrane helix</keyword>
<feature type="compositionally biased region" description="Low complexity" evidence="7">
    <location>
        <begin position="1609"/>
        <end position="1627"/>
    </location>
</feature>
<feature type="domain" description="TMEM131 second Ig-like" evidence="11">
    <location>
        <begin position="206"/>
        <end position="295"/>
    </location>
</feature>
<comment type="subcellular location">
    <subcellularLocation>
        <location evidence="1">Membrane</location>
        <topology evidence="1">Single-pass type I membrane protein</topology>
    </subcellularLocation>
</comment>
<dbReference type="PANTHER" id="PTHR22050:SF1">
    <property type="entry name" value="TRANSMEMBRANE PROTEIN 131"/>
    <property type="match status" value="1"/>
</dbReference>
<feature type="transmembrane region" description="Helical" evidence="8">
    <location>
        <begin position="1115"/>
        <end position="1138"/>
    </location>
</feature>
<feature type="region of interest" description="Disordered" evidence="7">
    <location>
        <begin position="1194"/>
        <end position="1256"/>
    </location>
</feature>
<evidence type="ECO:0000256" key="7">
    <source>
        <dbReference type="SAM" id="MobiDB-lite"/>
    </source>
</evidence>
<dbReference type="Pfam" id="PF24499">
    <property type="entry name" value="Ig_TMEM131L_4"/>
    <property type="match status" value="1"/>
</dbReference>
<comment type="similarity">
    <text evidence="2">Belongs to the TMEM131 family.</text>
</comment>
<dbReference type="Pfam" id="PF12371">
    <property type="entry name" value="TMEM131_like_N"/>
    <property type="match status" value="1"/>
</dbReference>
<feature type="compositionally biased region" description="Basic and acidic residues" evidence="7">
    <location>
        <begin position="1433"/>
        <end position="1455"/>
    </location>
</feature>
<feature type="compositionally biased region" description="Low complexity" evidence="7">
    <location>
        <begin position="1499"/>
        <end position="1509"/>
    </location>
</feature>
<dbReference type="InterPro" id="IPR022113">
    <property type="entry name" value="TMEM131L_N"/>
</dbReference>
<protein>
    <submittedName>
        <fullName evidence="16">Transmembrane protein 131 isoform X1</fullName>
    </submittedName>
</protein>
<feature type="region of interest" description="Disordered" evidence="7">
    <location>
        <begin position="1832"/>
        <end position="1854"/>
    </location>
</feature>
<feature type="compositionally biased region" description="Basic and acidic residues" evidence="7">
    <location>
        <begin position="1327"/>
        <end position="1340"/>
    </location>
</feature>
<evidence type="ECO:0000256" key="3">
    <source>
        <dbReference type="ARBA" id="ARBA00022692"/>
    </source>
</evidence>
<feature type="region of interest" description="Disordered" evidence="7">
    <location>
        <begin position="1268"/>
        <end position="1574"/>
    </location>
</feature>
<dbReference type="InterPro" id="IPR013783">
    <property type="entry name" value="Ig-like_fold"/>
</dbReference>
<feature type="compositionally biased region" description="Low complexity" evidence="7">
    <location>
        <begin position="1309"/>
        <end position="1320"/>
    </location>
</feature>
<feature type="compositionally biased region" description="Basic and acidic residues" evidence="7">
    <location>
        <begin position="1392"/>
        <end position="1414"/>
    </location>
</feature>
<feature type="compositionally biased region" description="Low complexity" evidence="7">
    <location>
        <begin position="1420"/>
        <end position="1432"/>
    </location>
</feature>
<keyword evidence="6 8" id="KW-0472">Membrane</keyword>
<name>A0AAX6P5Q8_HETGA</name>
<feature type="compositionally biased region" description="Polar residues" evidence="7">
    <location>
        <begin position="1215"/>
        <end position="1227"/>
    </location>
</feature>
<feature type="compositionally biased region" description="Basic and acidic residues" evidence="7">
    <location>
        <begin position="1350"/>
        <end position="1359"/>
    </location>
</feature>
<evidence type="ECO:0000259" key="10">
    <source>
        <dbReference type="Pfam" id="PF19532"/>
    </source>
</evidence>
<evidence type="ECO:0000256" key="8">
    <source>
        <dbReference type="SAM" id="Phobius"/>
    </source>
</evidence>
<sequence>MEKRAGGGAGAAAASTSAGAGLDPAAGRGWGPRSAAAGLLGALHLVMTLVVAAARAEKEAFIQSESIIEVLRFDDGGLLQTETTLGLSSYQQKSISLYRGNCRPIRFEPPMLDFHEQPVGMPKMEKVYLHNPSSEETITLVSISATTSHFHASFFQNRKILPGGNTSFDVVFLARVVGNVENTLFINTSNHGVFTYQVFGVGVPNPYRLRPFLGARVPVNSSFSPIINIHNPHSEPLQVVEMYSSGGDLHLELPTGQQGGTRKLWEIPPYETKGVMRASFSSREADNHTAFIRIKTNASDSTEFIILPVEVEVTTAPGIYSSTEMLDFGTLRTQDLPKVLNLHLLNSGTKDVPITSVRPTPQNDAITVHFKPVTLKASESKYTKVASISFDASRAKKPSQFSGKITVKAKEKSYSKLEIPYQAEVLDGYLGFDHAATLFHIRDSPADPVERPIYLTNTFSFAILIHDVLLPQEAKAMFKVHNFSKPVLILPNESGYIFTLLFMPSTSSMHIDNNILLITNASKFHLPVRVYTGFLDYFVLPPKIEERFIDFGVLSATEASNILFAIINSNPIELAIKSWHIIGDGLSIELVATEKGNRTTIISSLSELEKSSLSDQSSVILASGYFAVFRVKLTAKKLEGIHDGAIQITTDYEILTIPVKAVIAVGSLTCFPKHMVLPPSFPGKIVHQSLNIMNSFSQKVKIQQIRSLSEDVRFYYKRLRANREDLEPGKKSKIANIYFDPGLQCGDHCYIGLPFLSKSEPKVQPGVAMQEDMWDVDWDSHQSLFRAWTGIKEKSGHRLSAVFEVNTDLQKNIVSKITAELSWPSILGSPRHLKFPLTNTNCSSEEEITLENPADVPVYVQFVPLALYSNPSVFVDKLVSRFNLSKVAKIDLRTLEFQVYRNSVHPLQSSTGFTEGPSRHFILNLILKPGEKKSVQVKFTPVHNRTVSSLIIVRNNLTVMDAVMVQGQGTTENLRVAGKLPGPGSSLRFKITEALLKDCTDGLKLREPNFTLKRTFKVENTGQLPIHIETIEISGYACEGYGFKVVNCQEFALSANASRDIVILFTPDFTASRVIRELKFVTTSGSEFVFVLNASLPYHMLATCAEALPRPNWELALYIIISGIMSALFLLVIGTAYLEAQGIWEPFRRRLSFEASNPPFDMGRPFDLRRIVGISSEGNLNLGCDPSHGRGFCGAGGSSSRPGAGSHKQCGPSVHQHSSHSNRNSADVDTIRAKNSSSTSSRTSAQAASSQSMGKASPLIVEANAVTQGHTAGRKSKGAKQNQHSGQHHGHSPLEQHSQPPPPPPPVPQHQEPQPEQLSPAPLTHPSHPERASSTRHSSEDSDITSLIEAMDKDIDHQDSPPLEVFTEQPPSPLSKSKGKGKPLQRKVKLPKKQEEKEKKGKGKPQDDELKDSLADDDSSSTTTETSNPDTEPLLKEDTEKQKGKQAIPEKHESEMSQVKQKSKKLVHVKKEIPTDVKPSSLEIPCTPPLESKQRRNLPTKIPLPTPLTSGSKSRSSQKTKGTNKLVDNRPPALAKFLPNSQELGNTSSSEGEKDSPPPEWDAIPVHKPGSSTDSLYKLSLQTLNADIFLKQRQTSPTPTSPSPPTAPCPFTSRGSYSSIVNSTSTSDPKAKQLNSSKNKLTKAASLPGKNGNPTFAAVTAGYDKSPGGNGFAKVSSNKIDFSSSLGISHIPVDSDGSDSSGLWSPVSNPSSPDFTPLNSFSAFGNSFNLTGEVFSKLGLPRSCNQASQRSWNEFSSGPSYLWDAPATDPSPSWPASSSSPTHTATSILGNTSGLWSTTPFSNSIWSSNLNSALPFTTPANTLSGISLLGAENSPTSHSANTSSPADDLGQTYNPWRIWSPTIGRRSSDPWSNAHFPHEN</sequence>
<evidence type="ECO:0000259" key="11">
    <source>
        <dbReference type="Pfam" id="PF24495"/>
    </source>
</evidence>
<dbReference type="GO" id="GO:0016020">
    <property type="term" value="C:membrane"/>
    <property type="evidence" value="ECO:0007669"/>
    <property type="project" value="UniProtKB-SubCell"/>
</dbReference>
<dbReference type="Pfam" id="PF24498">
    <property type="entry name" value="Ig_TMEM131L_3"/>
    <property type="match status" value="1"/>
</dbReference>
<evidence type="ECO:0000256" key="5">
    <source>
        <dbReference type="ARBA" id="ARBA00022989"/>
    </source>
</evidence>
<feature type="compositionally biased region" description="Low complexity" evidence="7">
    <location>
        <begin position="11"/>
        <end position="20"/>
    </location>
</feature>
<dbReference type="InterPro" id="IPR055435">
    <property type="entry name" value="Ig_TMEM131L_3"/>
</dbReference>
<gene>
    <name evidence="16" type="primary">Tmem131</name>
</gene>
<dbReference type="Gene3D" id="2.60.40.10">
    <property type="entry name" value="Immunoglobulins"/>
    <property type="match status" value="3"/>
</dbReference>
<proteinExistence type="inferred from homology"/>
<keyword evidence="15" id="KW-1185">Reference proteome</keyword>
<dbReference type="Pfam" id="PF19532">
    <property type="entry name" value="Ig_TMEM131L_2nd"/>
    <property type="match status" value="1"/>
</dbReference>
<dbReference type="InterPro" id="IPR056311">
    <property type="entry name" value="TMEM131_Ig_2"/>
</dbReference>
<reference evidence="16" key="1">
    <citation type="submission" date="2025-08" db="UniProtKB">
        <authorList>
            <consortium name="RefSeq"/>
        </authorList>
    </citation>
    <scope>IDENTIFICATION</scope>
</reference>
<evidence type="ECO:0000256" key="2">
    <source>
        <dbReference type="ARBA" id="ARBA00006682"/>
    </source>
</evidence>
<dbReference type="InterPro" id="IPR045695">
    <property type="entry name" value="TMEM131-like_Ig_dom2"/>
</dbReference>
<dbReference type="InterPro" id="IPR039877">
    <property type="entry name" value="TMEM131-like"/>
</dbReference>
<evidence type="ECO:0000256" key="1">
    <source>
        <dbReference type="ARBA" id="ARBA00004479"/>
    </source>
</evidence>
<feature type="domain" description="TMEM131L fourth Ig-like" evidence="13">
    <location>
        <begin position="833"/>
        <end position="969"/>
    </location>
</feature>
<feature type="domain" description="TMEM131L third Ig-like" evidence="12">
    <location>
        <begin position="433"/>
        <end position="532"/>
    </location>
</feature>
<evidence type="ECO:0000313" key="15">
    <source>
        <dbReference type="Proteomes" id="UP000694906"/>
    </source>
</evidence>
<feature type="compositionally biased region" description="Low complexity" evidence="7">
    <location>
        <begin position="1236"/>
        <end position="1252"/>
    </location>
</feature>
<keyword evidence="4" id="KW-0732">Signal</keyword>
<feature type="region of interest" description="Disordered" evidence="7">
    <location>
        <begin position="1"/>
        <end position="20"/>
    </location>
</feature>
<evidence type="ECO:0000259" key="14">
    <source>
        <dbReference type="Pfam" id="PF24501"/>
    </source>
</evidence>
<feature type="region of interest" description="Disordered" evidence="7">
    <location>
        <begin position="1588"/>
        <end position="1658"/>
    </location>
</feature>
<dbReference type="CTD" id="23505"/>
<feature type="compositionally biased region" description="Gly residues" evidence="7">
    <location>
        <begin position="1"/>
        <end position="10"/>
    </location>
</feature>
<evidence type="ECO:0000259" key="12">
    <source>
        <dbReference type="Pfam" id="PF24498"/>
    </source>
</evidence>
<evidence type="ECO:0000256" key="6">
    <source>
        <dbReference type="ARBA" id="ARBA00023136"/>
    </source>
</evidence>
<dbReference type="InterPro" id="IPR055436">
    <property type="entry name" value="Ig_TMEM131L_4"/>
</dbReference>
<feature type="domain" description="Transmembrane protein 131-like second Ig-like" evidence="10">
    <location>
        <begin position="339"/>
        <end position="389"/>
    </location>
</feature>
<evidence type="ECO:0000256" key="4">
    <source>
        <dbReference type="ARBA" id="ARBA00022729"/>
    </source>
</evidence>
<feature type="compositionally biased region" description="Pro residues" evidence="7">
    <location>
        <begin position="1299"/>
        <end position="1308"/>
    </location>
</feature>
<evidence type="ECO:0000259" key="13">
    <source>
        <dbReference type="Pfam" id="PF24499"/>
    </source>
</evidence>
<dbReference type="Pfam" id="PF24501">
    <property type="entry name" value="Ig_TMEM131L_5"/>
    <property type="match status" value="1"/>
</dbReference>
<feature type="compositionally biased region" description="Polar residues" evidence="7">
    <location>
        <begin position="1539"/>
        <end position="1550"/>
    </location>
</feature>
<organism evidence="15 16">
    <name type="scientific">Heterocephalus glaber</name>
    <name type="common">Naked mole rat</name>
    <dbReference type="NCBI Taxonomy" id="10181"/>
    <lineage>
        <taxon>Eukaryota</taxon>
        <taxon>Metazoa</taxon>
        <taxon>Chordata</taxon>
        <taxon>Craniata</taxon>
        <taxon>Vertebrata</taxon>
        <taxon>Euteleostomi</taxon>
        <taxon>Mammalia</taxon>
        <taxon>Eutheria</taxon>
        <taxon>Euarchontoglires</taxon>
        <taxon>Glires</taxon>
        <taxon>Rodentia</taxon>
        <taxon>Hystricomorpha</taxon>
        <taxon>Bathyergidae</taxon>
        <taxon>Heterocephalus</taxon>
    </lineage>
</organism>
<dbReference type="InterPro" id="IPR055437">
    <property type="entry name" value="TMEM131L_Ig_5"/>
</dbReference>
<dbReference type="PANTHER" id="PTHR22050">
    <property type="entry name" value="RW1 PROTEIN HOMOLOG"/>
    <property type="match status" value="1"/>
</dbReference>
<accession>A0AAX6P5Q8</accession>
<dbReference type="Proteomes" id="UP000694906">
    <property type="component" value="Unplaced"/>
</dbReference>
<feature type="compositionally biased region" description="Polar residues" evidence="7">
    <location>
        <begin position="1510"/>
        <end position="1523"/>
    </location>
</feature>